<organism evidence="1 2">
    <name type="scientific">Vigna angularis var. angularis</name>
    <dbReference type="NCBI Taxonomy" id="157739"/>
    <lineage>
        <taxon>Eukaryota</taxon>
        <taxon>Viridiplantae</taxon>
        <taxon>Streptophyta</taxon>
        <taxon>Embryophyta</taxon>
        <taxon>Tracheophyta</taxon>
        <taxon>Spermatophyta</taxon>
        <taxon>Magnoliopsida</taxon>
        <taxon>eudicotyledons</taxon>
        <taxon>Gunneridae</taxon>
        <taxon>Pentapetalae</taxon>
        <taxon>rosids</taxon>
        <taxon>fabids</taxon>
        <taxon>Fabales</taxon>
        <taxon>Fabaceae</taxon>
        <taxon>Papilionoideae</taxon>
        <taxon>50 kb inversion clade</taxon>
        <taxon>NPAAA clade</taxon>
        <taxon>indigoferoid/millettioid clade</taxon>
        <taxon>Phaseoleae</taxon>
        <taxon>Vigna</taxon>
    </lineage>
</organism>
<dbReference type="AlphaFoldDB" id="A0A0S3SEE6"/>
<accession>A0A0S3SEE6</accession>
<proteinExistence type="predicted"/>
<feature type="non-terminal residue" evidence="1">
    <location>
        <position position="1"/>
    </location>
</feature>
<dbReference type="EMBL" id="AP015039">
    <property type="protein sequence ID" value="BAT91198.1"/>
    <property type="molecule type" value="Genomic_DNA"/>
</dbReference>
<name>A0A0S3SEE6_PHAAN</name>
<dbReference type="Proteomes" id="UP000291084">
    <property type="component" value="Chromosome 6"/>
</dbReference>
<keyword evidence="2" id="KW-1185">Reference proteome</keyword>
<gene>
    <name evidence="1" type="primary">Vigan.06G251100</name>
    <name evidence="1" type="ORF">VIGAN_06251100</name>
</gene>
<protein>
    <submittedName>
        <fullName evidence="1">Uncharacterized protein</fullName>
    </submittedName>
</protein>
<sequence>FCLSSANSCISNTSKPPNKTHYHSECTHIWLYQFLVTIPSRFLLSLTAPHSSTVTLQEKSKTLTQFLYVTVHNLHLGPMLWTQHGAWAHIE</sequence>
<reference evidence="1 2" key="1">
    <citation type="journal article" date="2015" name="Sci. Rep.">
        <title>The power of single molecule real-time sequencing technology in the de novo assembly of a eukaryotic genome.</title>
        <authorList>
            <person name="Sakai H."/>
            <person name="Naito K."/>
            <person name="Ogiso-Tanaka E."/>
            <person name="Takahashi Y."/>
            <person name="Iseki K."/>
            <person name="Muto C."/>
            <person name="Satou K."/>
            <person name="Teruya K."/>
            <person name="Shiroma A."/>
            <person name="Shimoji M."/>
            <person name="Hirano T."/>
            <person name="Itoh T."/>
            <person name="Kaga A."/>
            <person name="Tomooka N."/>
        </authorList>
    </citation>
    <scope>NUCLEOTIDE SEQUENCE [LARGE SCALE GENOMIC DNA]</scope>
    <source>
        <strain evidence="2">cv. Shumari</strain>
    </source>
</reference>
<evidence type="ECO:0000313" key="1">
    <source>
        <dbReference type="EMBL" id="BAT91198.1"/>
    </source>
</evidence>
<evidence type="ECO:0000313" key="2">
    <source>
        <dbReference type="Proteomes" id="UP000291084"/>
    </source>
</evidence>